<gene>
    <name evidence="2" type="ORF">M5X16_10750</name>
    <name evidence="3" type="ORF">PC41400_17040</name>
</gene>
<dbReference type="InterPro" id="IPR036736">
    <property type="entry name" value="ACP-like_sf"/>
</dbReference>
<protein>
    <submittedName>
        <fullName evidence="3">Acyl carrier protein</fullName>
    </submittedName>
</protein>
<dbReference type="Gene3D" id="1.10.1200.10">
    <property type="entry name" value="ACP-like"/>
    <property type="match status" value="1"/>
</dbReference>
<dbReference type="AlphaFoldDB" id="A0A410WXV3"/>
<organism evidence="3 4">
    <name type="scientific">Paenibacillus chitinolyticus</name>
    <dbReference type="NCBI Taxonomy" id="79263"/>
    <lineage>
        <taxon>Bacteria</taxon>
        <taxon>Bacillati</taxon>
        <taxon>Bacillota</taxon>
        <taxon>Bacilli</taxon>
        <taxon>Bacillales</taxon>
        <taxon>Paenibacillaceae</taxon>
        <taxon>Paenibacillus</taxon>
    </lineage>
</organism>
<dbReference type="SUPFAM" id="SSF47336">
    <property type="entry name" value="ACP-like"/>
    <property type="match status" value="1"/>
</dbReference>
<feature type="domain" description="Carrier" evidence="1">
    <location>
        <begin position="8"/>
        <end position="86"/>
    </location>
</feature>
<evidence type="ECO:0000313" key="2">
    <source>
        <dbReference type="EMBL" id="MCY9596252.1"/>
    </source>
</evidence>
<dbReference type="EMBL" id="JAMDMJ010000013">
    <property type="protein sequence ID" value="MCY9596252.1"/>
    <property type="molecule type" value="Genomic_DNA"/>
</dbReference>
<sequence length="87" mass="10146">MSNNQTSIEDIKIIKLIEDKVKAILKHDRDITLDEDLRKLGLDSMKSFEMVVQLEDEYNIEFSGDENLLERFSTIQKIKDSVDSKIK</sequence>
<dbReference type="PROSITE" id="PS50075">
    <property type="entry name" value="CARRIER"/>
    <property type="match status" value="1"/>
</dbReference>
<dbReference type="EMBL" id="CP026520">
    <property type="protein sequence ID" value="QAV19286.1"/>
    <property type="molecule type" value="Genomic_DNA"/>
</dbReference>
<name>A0A410WXV3_9BACL</name>
<dbReference type="Proteomes" id="UP000288943">
    <property type="component" value="Chromosome"/>
</dbReference>
<reference evidence="3 4" key="1">
    <citation type="submission" date="2018-01" db="EMBL/GenBank/DDBJ databases">
        <title>The whole genome sequencing and assembly of Paenibacillus chitinolyticus KCCM 41400 strain.</title>
        <authorList>
            <person name="Kim J.-Y."/>
            <person name="Park M.-K."/>
            <person name="Lee Y.-J."/>
            <person name="Yi H."/>
            <person name="Bahn Y.-S."/>
            <person name="Kim J.F."/>
            <person name="Lee D.-W."/>
        </authorList>
    </citation>
    <scope>NUCLEOTIDE SEQUENCE [LARGE SCALE GENOMIC DNA]</scope>
    <source>
        <strain evidence="3 4">KCCM 41400</strain>
    </source>
</reference>
<dbReference type="Proteomes" id="UP001527202">
    <property type="component" value="Unassembled WGS sequence"/>
</dbReference>
<reference evidence="2 5" key="2">
    <citation type="submission" date="2022-05" db="EMBL/GenBank/DDBJ databases">
        <title>Genome Sequencing of Bee-Associated Microbes.</title>
        <authorList>
            <person name="Dunlap C."/>
        </authorList>
    </citation>
    <scope>NUCLEOTIDE SEQUENCE [LARGE SCALE GENOMIC DNA]</scope>
    <source>
        <strain evidence="2 5">NRRL B-23120</strain>
    </source>
</reference>
<proteinExistence type="predicted"/>
<evidence type="ECO:0000313" key="3">
    <source>
        <dbReference type="EMBL" id="QAV19286.1"/>
    </source>
</evidence>
<evidence type="ECO:0000313" key="4">
    <source>
        <dbReference type="Proteomes" id="UP000288943"/>
    </source>
</evidence>
<dbReference type="GeneID" id="95376507"/>
<evidence type="ECO:0000313" key="5">
    <source>
        <dbReference type="Proteomes" id="UP001527202"/>
    </source>
</evidence>
<accession>A0A410WXV3</accession>
<dbReference type="KEGG" id="pchi:PC41400_17040"/>
<dbReference type="Pfam" id="PF00550">
    <property type="entry name" value="PP-binding"/>
    <property type="match status" value="1"/>
</dbReference>
<dbReference type="OrthoDB" id="2619420at2"/>
<dbReference type="RefSeq" id="WP_053228614.1">
    <property type="nucleotide sequence ID" value="NZ_CP026520.1"/>
</dbReference>
<dbReference type="InterPro" id="IPR009081">
    <property type="entry name" value="PP-bd_ACP"/>
</dbReference>
<evidence type="ECO:0000259" key="1">
    <source>
        <dbReference type="PROSITE" id="PS50075"/>
    </source>
</evidence>
<keyword evidence="5" id="KW-1185">Reference proteome</keyword>